<keyword evidence="2" id="KW-0472">Membrane</keyword>
<feature type="transmembrane region" description="Helical" evidence="2">
    <location>
        <begin position="195"/>
        <end position="222"/>
    </location>
</feature>
<feature type="compositionally biased region" description="Low complexity" evidence="1">
    <location>
        <begin position="131"/>
        <end position="148"/>
    </location>
</feature>
<dbReference type="OrthoDB" id="3540317at2759"/>
<feature type="compositionally biased region" description="Polar residues" evidence="1">
    <location>
        <begin position="149"/>
        <end position="161"/>
    </location>
</feature>
<feature type="region of interest" description="Disordered" evidence="1">
    <location>
        <begin position="131"/>
        <end position="164"/>
    </location>
</feature>
<accession>W9CAK5</accession>
<evidence type="ECO:0000313" key="4">
    <source>
        <dbReference type="Proteomes" id="UP000019487"/>
    </source>
</evidence>
<evidence type="ECO:0000256" key="2">
    <source>
        <dbReference type="SAM" id="Phobius"/>
    </source>
</evidence>
<keyword evidence="2" id="KW-0812">Transmembrane</keyword>
<comment type="caution">
    <text evidence="3">The sequence shown here is derived from an EMBL/GenBank/DDBJ whole genome shotgun (WGS) entry which is preliminary data.</text>
</comment>
<gene>
    <name evidence="3" type="ORF">SBOR_6739</name>
</gene>
<protein>
    <recommendedName>
        <fullName evidence="5">Mid2 domain-containing protein</fullName>
    </recommendedName>
</protein>
<organism evidence="3 4">
    <name type="scientific">Sclerotinia borealis (strain F-4128)</name>
    <dbReference type="NCBI Taxonomy" id="1432307"/>
    <lineage>
        <taxon>Eukaryota</taxon>
        <taxon>Fungi</taxon>
        <taxon>Dikarya</taxon>
        <taxon>Ascomycota</taxon>
        <taxon>Pezizomycotina</taxon>
        <taxon>Leotiomycetes</taxon>
        <taxon>Helotiales</taxon>
        <taxon>Sclerotiniaceae</taxon>
        <taxon>Sclerotinia</taxon>
    </lineage>
</organism>
<keyword evidence="4" id="KW-1185">Reference proteome</keyword>
<keyword evidence="2" id="KW-1133">Transmembrane helix</keyword>
<evidence type="ECO:0000313" key="3">
    <source>
        <dbReference type="EMBL" id="ESZ92876.1"/>
    </source>
</evidence>
<dbReference type="EMBL" id="AYSA01000353">
    <property type="protein sequence ID" value="ESZ92876.1"/>
    <property type="molecule type" value="Genomic_DNA"/>
</dbReference>
<evidence type="ECO:0008006" key="5">
    <source>
        <dbReference type="Google" id="ProtNLM"/>
    </source>
</evidence>
<evidence type="ECO:0000256" key="1">
    <source>
        <dbReference type="SAM" id="MobiDB-lite"/>
    </source>
</evidence>
<dbReference type="HOGENOM" id="CLU_998050_0_0_1"/>
<reference evidence="3 4" key="1">
    <citation type="journal article" date="2014" name="Genome Announc.">
        <title>Draft genome sequence of Sclerotinia borealis, a psychrophilic plant pathogenic fungus.</title>
        <authorList>
            <person name="Mardanov A.V."/>
            <person name="Beletsky A.V."/>
            <person name="Kadnikov V.V."/>
            <person name="Ignatov A.N."/>
            <person name="Ravin N.V."/>
        </authorList>
    </citation>
    <scope>NUCLEOTIDE SEQUENCE [LARGE SCALE GENOMIC DNA]</scope>
    <source>
        <strain evidence="4">F-4157</strain>
    </source>
</reference>
<name>W9CAK5_SCLBF</name>
<dbReference type="Proteomes" id="UP000019487">
    <property type="component" value="Unassembled WGS sequence"/>
</dbReference>
<proteinExistence type="predicted"/>
<sequence>MAMLYTDVVTYTNSGGPVDNTVTWLYASNSRYTPVSNEGTKVIRLTSDASISHTSLRTIFETVKTTVPSTTISVASSSTSSVNTKAVALSEISVYSSILETATDPNLKSQLSAAMSQRSTWASLTDSVITTGSGSGSTTSGSVSGSTSLHTTASTPSSKTIPPTIYIGPSGTLTTLSPSQQTAFDQASKDGAHRLVVYEVLGCLFGIFILSCTLGLLGCCCVRKRRRRRGRNAPPLTEYVSPNLSSLNGLMAEMGRKIRIGSRRRGLRELREFRGFLGR</sequence>
<dbReference type="AlphaFoldDB" id="W9CAK5"/>